<dbReference type="RefSeq" id="WP_168433651.1">
    <property type="nucleotide sequence ID" value="NZ_CAAHFH010000003.1"/>
</dbReference>
<dbReference type="Gene3D" id="3.20.20.80">
    <property type="entry name" value="Glycosidases"/>
    <property type="match status" value="1"/>
</dbReference>
<name>A0A6C2UWZ2_9BACT</name>
<dbReference type="InterPro" id="IPR052177">
    <property type="entry name" value="Divisome_Glycosyl_Hydrolase"/>
</dbReference>
<evidence type="ECO:0000313" key="4">
    <source>
        <dbReference type="Proteomes" id="UP000346198"/>
    </source>
</evidence>
<accession>A0A6C2UWZ2</accession>
<feature type="domain" description="Glycosyl hydrolase-like 10" evidence="2">
    <location>
        <begin position="35"/>
        <end position="320"/>
    </location>
</feature>
<organism evidence="3 4">
    <name type="scientific">Pontiella sulfatireligans</name>
    <dbReference type="NCBI Taxonomy" id="2750658"/>
    <lineage>
        <taxon>Bacteria</taxon>
        <taxon>Pseudomonadati</taxon>
        <taxon>Kiritimatiellota</taxon>
        <taxon>Kiritimatiellia</taxon>
        <taxon>Kiritimatiellales</taxon>
        <taxon>Pontiellaceae</taxon>
        <taxon>Pontiella</taxon>
    </lineage>
</organism>
<evidence type="ECO:0000313" key="3">
    <source>
        <dbReference type="EMBL" id="VGO23366.1"/>
    </source>
</evidence>
<dbReference type="PANTHER" id="PTHR43405:SF1">
    <property type="entry name" value="GLYCOSYL HYDROLASE DIGH"/>
    <property type="match status" value="1"/>
</dbReference>
<evidence type="ECO:0000256" key="1">
    <source>
        <dbReference type="ARBA" id="ARBA00022729"/>
    </source>
</evidence>
<dbReference type="EMBL" id="CAAHFH010000003">
    <property type="protein sequence ID" value="VGO23366.1"/>
    <property type="molecule type" value="Genomic_DNA"/>
</dbReference>
<reference evidence="3 4" key="1">
    <citation type="submission" date="2019-04" db="EMBL/GenBank/DDBJ databases">
        <authorList>
            <person name="Van Vliet M D."/>
        </authorList>
    </citation>
    <scope>NUCLEOTIDE SEQUENCE [LARGE SCALE GENOMIC DNA]</scope>
    <source>
        <strain evidence="3 4">F21</strain>
    </source>
</reference>
<sequence>MKSLRLFLAGLILVAAAAIVLVAVLRYIQPSQRSQIRALWVTRFDYDSAEDVRQIIKNTADAGFTDVFFQIRGNGTVFFRSRIEPWAYELSEGGLPKLGTDPGWDPLQQSIEAARPVGLRVHAYMNVLPGWKGVEDPPPAVGQLWTEHPDWFMVDSLGQKMLPTSGWYSFLNPVLPEVRAHLRGIVSELCRYDLAGIHLDYIRYPHDYRLVAKQRHPNATDEEIQRHSEFSYDPASQAALFDQYGWDVSKEQIRQFRCDSVTRIVRDISYVMQKEKPSDCLLSASVMGNPVEGKHTAYQDSGDWARRGLVDWVVQMNYGTRSFDRYLLAMKKAAGRRKFASSVVVGIYCKNDVEDLLAQIETVKNSGCAGFAVFSYSFLFDEQHVLTEKGGTLLPKIMP</sequence>
<dbReference type="Pfam" id="PF02638">
    <property type="entry name" value="GHL10"/>
    <property type="match status" value="1"/>
</dbReference>
<gene>
    <name evidence="3" type="ORF">SCARR_05473</name>
</gene>
<keyword evidence="4" id="KW-1185">Reference proteome</keyword>
<dbReference type="PANTHER" id="PTHR43405">
    <property type="entry name" value="GLYCOSYL HYDROLASE DIGH"/>
    <property type="match status" value="1"/>
</dbReference>
<dbReference type="AlphaFoldDB" id="A0A6C2UWZ2"/>
<protein>
    <recommendedName>
        <fullName evidence="2">Glycosyl hydrolase-like 10 domain-containing protein</fullName>
    </recommendedName>
</protein>
<keyword evidence="1" id="KW-0732">Signal</keyword>
<dbReference type="InterPro" id="IPR003790">
    <property type="entry name" value="GHL10"/>
</dbReference>
<dbReference type="Proteomes" id="UP000346198">
    <property type="component" value="Unassembled WGS sequence"/>
</dbReference>
<dbReference type="InterPro" id="IPR017853">
    <property type="entry name" value="GH"/>
</dbReference>
<evidence type="ECO:0000259" key="2">
    <source>
        <dbReference type="Pfam" id="PF02638"/>
    </source>
</evidence>
<proteinExistence type="predicted"/>
<dbReference type="SUPFAM" id="SSF51445">
    <property type="entry name" value="(Trans)glycosidases"/>
    <property type="match status" value="1"/>
</dbReference>